<dbReference type="SUPFAM" id="SSF53383">
    <property type="entry name" value="PLP-dependent transferases"/>
    <property type="match status" value="1"/>
</dbReference>
<dbReference type="GO" id="GO:0003824">
    <property type="term" value="F:catalytic activity"/>
    <property type="evidence" value="ECO:0007669"/>
    <property type="project" value="UniProtKB-ARBA"/>
</dbReference>
<evidence type="ECO:0000313" key="1">
    <source>
        <dbReference type="EMBL" id="RGE90272.1"/>
    </source>
</evidence>
<dbReference type="RefSeq" id="WP_048621603.1">
    <property type="nucleotide sequence ID" value="NZ_CP173694.1"/>
</dbReference>
<dbReference type="InterPro" id="IPR015422">
    <property type="entry name" value="PyrdxlP-dep_Trfase_small"/>
</dbReference>
<dbReference type="Gene3D" id="3.90.1150.10">
    <property type="entry name" value="Aspartate Aminotransferase, domain 1"/>
    <property type="match status" value="1"/>
</dbReference>
<reference evidence="1 2" key="1">
    <citation type="submission" date="2018-08" db="EMBL/GenBank/DDBJ databases">
        <title>A genome reference for cultivated species of the human gut microbiota.</title>
        <authorList>
            <person name="Zou Y."/>
            <person name="Xue W."/>
            <person name="Luo G."/>
        </authorList>
    </citation>
    <scope>NUCLEOTIDE SEQUENCE [LARGE SCALE GENOMIC DNA]</scope>
    <source>
        <strain evidence="1 2">AF37-2AT</strain>
    </source>
</reference>
<keyword evidence="2" id="KW-1185">Reference proteome</keyword>
<proteinExistence type="predicted"/>
<evidence type="ECO:0000313" key="2">
    <source>
        <dbReference type="Proteomes" id="UP000261080"/>
    </source>
</evidence>
<dbReference type="InterPro" id="IPR015424">
    <property type="entry name" value="PyrdxlP-dep_Trfase"/>
</dbReference>
<evidence type="ECO:0008006" key="3">
    <source>
        <dbReference type="Google" id="ProtNLM"/>
    </source>
</evidence>
<dbReference type="GeneID" id="97192402"/>
<accession>A0A3E3K6Q6</accession>
<name>A0A3E3K6Q6_9FIRM</name>
<gene>
    <name evidence="1" type="ORF">DW016_03255</name>
</gene>
<dbReference type="AlphaFoldDB" id="A0A3E3K6Q6"/>
<protein>
    <recommendedName>
        <fullName evidence="3">DegT/DnrJ/EryC1/StrS aminotransferase family protein</fullName>
    </recommendedName>
</protein>
<sequence>MFQEVGSALQIDIQDLFQISLYDTPVYPNLEKQFAKKNVRYFESGRNAVEYIFRFCISSDKKVVLLPEFLCSSISDAILRAGWKFQYYTVSKDLEIVEEEIEEKIQEYPVLFFIDYFGKNQSQKFLKRLKESYSELVLIEDCTQSIMTKRTEESIADYMLASLRKWFPIPSGGCVWSNHSLPSVPMTCGISEYTFYYFLSQIMKTEYLKNNMLDKKKYLEWMNEGVTKLFEDYSIREMDQVSRHLLAIIDWNEASQKRRENYEILHNLIHKNGKFEIVSELEEGEVPFCMPVCTQNRDDLLRYLIRNKIYCNVHWRLSEEQKSVSPEIKNLSNQILSIPCDQRYGKEEMKYIGHVLNEWGMGRE</sequence>
<comment type="caution">
    <text evidence="1">The sequence shown here is derived from an EMBL/GenBank/DDBJ whole genome shotgun (WGS) entry which is preliminary data.</text>
</comment>
<organism evidence="1 2">
    <name type="scientific">Sellimonas intestinalis</name>
    <dbReference type="NCBI Taxonomy" id="1653434"/>
    <lineage>
        <taxon>Bacteria</taxon>
        <taxon>Bacillati</taxon>
        <taxon>Bacillota</taxon>
        <taxon>Clostridia</taxon>
        <taxon>Lachnospirales</taxon>
        <taxon>Lachnospiraceae</taxon>
        <taxon>Sellimonas</taxon>
    </lineage>
</organism>
<dbReference type="EMBL" id="QVLX01000001">
    <property type="protein sequence ID" value="RGE90272.1"/>
    <property type="molecule type" value="Genomic_DNA"/>
</dbReference>
<dbReference type="Gene3D" id="3.40.640.10">
    <property type="entry name" value="Type I PLP-dependent aspartate aminotransferase-like (Major domain)"/>
    <property type="match status" value="1"/>
</dbReference>
<dbReference type="InterPro" id="IPR015421">
    <property type="entry name" value="PyrdxlP-dep_Trfase_major"/>
</dbReference>
<dbReference type="Proteomes" id="UP000261080">
    <property type="component" value="Unassembled WGS sequence"/>
</dbReference>